<dbReference type="RefSeq" id="WP_112116274.1">
    <property type="nucleotide sequence ID" value="NZ_UAQE01000001.1"/>
</dbReference>
<dbReference type="InterPro" id="IPR010982">
    <property type="entry name" value="Lambda_DNA-bd_dom_sf"/>
</dbReference>
<name>A0A2X0XEB7_9BACI</name>
<reference evidence="2 3" key="1">
    <citation type="submission" date="2018-06" db="EMBL/GenBank/DDBJ databases">
        <authorList>
            <consortium name="Pathogen Informatics"/>
            <person name="Doyle S."/>
        </authorList>
    </citation>
    <scope>NUCLEOTIDE SEQUENCE [LARGE SCALE GENOMIC DNA]</scope>
    <source>
        <strain evidence="2 3">NCTC7582</strain>
    </source>
</reference>
<accession>A0A2X0XEB7</accession>
<gene>
    <name evidence="2" type="ORF">NCTC7582_00101</name>
</gene>
<protein>
    <submittedName>
        <fullName evidence="2">Phage protein</fullName>
    </submittedName>
</protein>
<dbReference type="AlphaFoldDB" id="A0A2X0XEB7"/>
<sequence>MNKRFPNLEAELARQGIQRKDIAEKIGVRVATVSDKLNGKYPFTLDEATAIKNIFFPNLSMDYLFSGVANVAV</sequence>
<dbReference type="InterPro" id="IPR001387">
    <property type="entry name" value="Cro/C1-type_HTH"/>
</dbReference>
<evidence type="ECO:0000313" key="2">
    <source>
        <dbReference type="EMBL" id="SPT95603.1"/>
    </source>
</evidence>
<dbReference type="GO" id="GO:0003677">
    <property type="term" value="F:DNA binding"/>
    <property type="evidence" value="ECO:0007669"/>
    <property type="project" value="InterPro"/>
</dbReference>
<dbReference type="Pfam" id="PF01381">
    <property type="entry name" value="HTH_3"/>
    <property type="match status" value="1"/>
</dbReference>
<dbReference type="CDD" id="cd00093">
    <property type="entry name" value="HTH_XRE"/>
    <property type="match status" value="1"/>
</dbReference>
<dbReference type="Proteomes" id="UP000251431">
    <property type="component" value="Unassembled WGS sequence"/>
</dbReference>
<organism evidence="2 3">
    <name type="scientific">Lysinibacillus capsici</name>
    <dbReference type="NCBI Taxonomy" id="2115968"/>
    <lineage>
        <taxon>Bacteria</taxon>
        <taxon>Bacillati</taxon>
        <taxon>Bacillota</taxon>
        <taxon>Bacilli</taxon>
        <taxon>Bacillales</taxon>
        <taxon>Bacillaceae</taxon>
        <taxon>Lysinibacillus</taxon>
    </lineage>
</organism>
<dbReference type="Gene3D" id="1.10.260.40">
    <property type="entry name" value="lambda repressor-like DNA-binding domains"/>
    <property type="match status" value="1"/>
</dbReference>
<evidence type="ECO:0000259" key="1">
    <source>
        <dbReference type="Pfam" id="PF01381"/>
    </source>
</evidence>
<feature type="domain" description="HTH cro/C1-type" evidence="1">
    <location>
        <begin position="11"/>
        <end position="51"/>
    </location>
</feature>
<dbReference type="SUPFAM" id="SSF47413">
    <property type="entry name" value="lambda repressor-like DNA-binding domains"/>
    <property type="match status" value="1"/>
</dbReference>
<evidence type="ECO:0000313" key="3">
    <source>
        <dbReference type="Proteomes" id="UP000251431"/>
    </source>
</evidence>
<proteinExistence type="predicted"/>
<dbReference type="EMBL" id="UAQE01000001">
    <property type="protein sequence ID" value="SPT95603.1"/>
    <property type="molecule type" value="Genomic_DNA"/>
</dbReference>